<keyword evidence="1" id="KW-0732">Signal</keyword>
<dbReference type="Proteomes" id="UP000427716">
    <property type="component" value="Chromosome"/>
</dbReference>
<dbReference type="SUPFAM" id="SSF56925">
    <property type="entry name" value="OMPA-like"/>
    <property type="match status" value="1"/>
</dbReference>
<organism evidence="2 3">
    <name type="scientific">Guyparkeria halophila</name>
    <dbReference type="NCBI Taxonomy" id="47960"/>
    <lineage>
        <taxon>Bacteria</taxon>
        <taxon>Pseudomonadati</taxon>
        <taxon>Pseudomonadota</taxon>
        <taxon>Gammaproteobacteria</taxon>
        <taxon>Chromatiales</taxon>
        <taxon>Thioalkalibacteraceae</taxon>
        <taxon>Guyparkeria</taxon>
    </lineage>
</organism>
<dbReference type="Gene3D" id="2.40.160.40">
    <property type="entry name" value="monomeric porin ompg"/>
    <property type="match status" value="1"/>
</dbReference>
<dbReference type="InterPro" id="IPR000758">
    <property type="entry name" value="Enterovir_OMP"/>
</dbReference>
<dbReference type="EMBL" id="CP046415">
    <property type="protein sequence ID" value="QGT79491.1"/>
    <property type="molecule type" value="Genomic_DNA"/>
</dbReference>
<name>A0A6I6D7L7_9GAMM</name>
<dbReference type="RefSeq" id="WP_136867394.1">
    <property type="nucleotide sequence ID" value="NZ_CP046415.1"/>
</dbReference>
<sequence>MTSSEQPVARAIGQTLAGTLGRGLALTMLSLGLLVATGVQSAPIADETGLSGEVQPLVGVISSRSNLAVSSDQKRIDSLYSLSSREMRAVGGVLGRIDYTVVPRELALYAGTPRSALADGELALELGARYLVDRVGLLTAGVIPVTVNDSEVWSDPFVTGTRRDASDVDRRGLRLGLAGIAGTGLSIDYRLYRRDIDQERSGQALGLSAADRRLLDREGTEHRFDLNYRLAVTDNLSLTPGVQYRRLDADGAANRGWLVRPQLTASYDIDRWSLSMTGYYGVDRYDARQPIYDEYRDGREMGVVAGVRYAEPFGWSNWSVNAYGVWSERDSDIRFYDQETGLFAVGLGYRF</sequence>
<dbReference type="InterPro" id="IPR011250">
    <property type="entry name" value="OMP/PagP_B-barrel"/>
</dbReference>
<dbReference type="KEGG" id="ghl:GM160_11730"/>
<proteinExistence type="predicted"/>
<keyword evidence="3" id="KW-1185">Reference proteome</keyword>
<dbReference type="AlphaFoldDB" id="A0A6I6D7L7"/>
<protein>
    <submittedName>
        <fullName evidence="2">DUF2860 domain-containing protein</fullName>
    </submittedName>
</protein>
<dbReference type="GO" id="GO:0044384">
    <property type="term" value="C:host outer membrane"/>
    <property type="evidence" value="ECO:0007669"/>
    <property type="project" value="InterPro"/>
</dbReference>
<evidence type="ECO:0000256" key="1">
    <source>
        <dbReference type="ARBA" id="ARBA00022729"/>
    </source>
</evidence>
<accession>A0A6I6D7L7</accession>
<evidence type="ECO:0000313" key="2">
    <source>
        <dbReference type="EMBL" id="QGT79491.1"/>
    </source>
</evidence>
<dbReference type="InterPro" id="IPR016896">
    <property type="entry name" value="DUF2860"/>
</dbReference>
<evidence type="ECO:0000313" key="3">
    <source>
        <dbReference type="Proteomes" id="UP000427716"/>
    </source>
</evidence>
<dbReference type="PROSITE" id="PS00695">
    <property type="entry name" value="ENT_VIR_OMP_2"/>
    <property type="match status" value="1"/>
</dbReference>
<dbReference type="InterPro" id="IPR053713">
    <property type="entry name" value="Bact_OM_Channel_sf"/>
</dbReference>
<dbReference type="Pfam" id="PF11059">
    <property type="entry name" value="DUF2860"/>
    <property type="match status" value="1"/>
</dbReference>
<dbReference type="PIRSF" id="PIRSF028696">
    <property type="entry name" value="UCP028696"/>
    <property type="match status" value="1"/>
</dbReference>
<gene>
    <name evidence="2" type="ORF">GM160_11730</name>
</gene>
<reference evidence="2 3" key="1">
    <citation type="submission" date="2019-11" db="EMBL/GenBank/DDBJ databases">
        <authorList>
            <person name="Zhang J."/>
            <person name="Sun C."/>
        </authorList>
    </citation>
    <scope>NUCLEOTIDE SEQUENCE [LARGE SCALE GENOMIC DNA]</scope>
    <source>
        <strain evidence="3">sp2</strain>
    </source>
</reference>